<dbReference type="SUPFAM" id="SSF160631">
    <property type="entry name" value="SMI1/KNR4-like"/>
    <property type="match status" value="1"/>
</dbReference>
<proteinExistence type="predicted"/>
<gene>
    <name evidence="2" type="ORF">ALQ32_200007</name>
</gene>
<organism evidence="2 3">
    <name type="scientific">Pseudomonas syringae pv. tagetis</name>
    <dbReference type="NCBI Taxonomy" id="129140"/>
    <lineage>
        <taxon>Bacteria</taxon>
        <taxon>Pseudomonadati</taxon>
        <taxon>Pseudomonadota</taxon>
        <taxon>Gammaproteobacteria</taxon>
        <taxon>Pseudomonadales</taxon>
        <taxon>Pseudomonadaceae</taxon>
        <taxon>Pseudomonas</taxon>
    </lineage>
</organism>
<sequence length="151" mass="17007">MIMKNKEELKSLVDTVTSSEDYEGNYGYRITDTSATLCNVDESHRQQVPADYLEFLTEFGFGELDAAFHLDDGPEKYSTICGREIEGYEGIYVFGGNSSDMLYAFDAKNNWQVVEVSSELDGVDVLASSFSDFILEQLKYIKSLVERRAAC</sequence>
<evidence type="ECO:0000313" key="3">
    <source>
        <dbReference type="Proteomes" id="UP000268056"/>
    </source>
</evidence>
<dbReference type="Pfam" id="PF09346">
    <property type="entry name" value="SMI1_KNR4"/>
    <property type="match status" value="1"/>
</dbReference>
<dbReference type="EMBL" id="RBQC01000081">
    <property type="protein sequence ID" value="RMO88043.1"/>
    <property type="molecule type" value="Genomic_DNA"/>
</dbReference>
<dbReference type="Gene3D" id="3.40.1580.10">
    <property type="entry name" value="SMI1/KNR4-like"/>
    <property type="match status" value="1"/>
</dbReference>
<reference evidence="2 3" key="1">
    <citation type="submission" date="2018-08" db="EMBL/GenBank/DDBJ databases">
        <title>Recombination of ecologically and evolutionarily significant loci maintains genetic cohesion in the Pseudomonas syringae species complex.</title>
        <authorList>
            <person name="Dillon M."/>
            <person name="Thakur S."/>
            <person name="Almeida R.N.D."/>
            <person name="Weir B.S."/>
            <person name="Guttman D.S."/>
        </authorList>
    </citation>
    <scope>NUCLEOTIDE SEQUENCE [LARGE SCALE GENOMIC DNA]</scope>
    <source>
        <strain evidence="2 3">ICMP 4092</strain>
    </source>
</reference>
<dbReference type="InterPro" id="IPR037883">
    <property type="entry name" value="Knr4/Smi1-like_sf"/>
</dbReference>
<evidence type="ECO:0000313" key="2">
    <source>
        <dbReference type="EMBL" id="RMO88043.1"/>
    </source>
</evidence>
<accession>A0A3M3Z2M2</accession>
<name>A0A3M3Z2M2_9PSED</name>
<protein>
    <recommendedName>
        <fullName evidence="1">Knr4/Smi1-like domain-containing protein</fullName>
    </recommendedName>
</protein>
<comment type="caution">
    <text evidence="2">The sequence shown here is derived from an EMBL/GenBank/DDBJ whole genome shotgun (WGS) entry which is preliminary data.</text>
</comment>
<dbReference type="Proteomes" id="UP000268056">
    <property type="component" value="Unassembled WGS sequence"/>
</dbReference>
<dbReference type="InterPro" id="IPR018958">
    <property type="entry name" value="Knr4/Smi1-like_dom"/>
</dbReference>
<dbReference type="AlphaFoldDB" id="A0A3M3Z2M2"/>
<evidence type="ECO:0000259" key="1">
    <source>
        <dbReference type="Pfam" id="PF09346"/>
    </source>
</evidence>
<feature type="domain" description="Knr4/Smi1-like" evidence="1">
    <location>
        <begin position="47"/>
        <end position="135"/>
    </location>
</feature>